<dbReference type="SUPFAM" id="SSF48452">
    <property type="entry name" value="TPR-like"/>
    <property type="match status" value="1"/>
</dbReference>
<dbReference type="CDD" id="cd05697">
    <property type="entry name" value="S1_Rrp5_repeat_hs5"/>
    <property type="match status" value="1"/>
</dbReference>
<keyword evidence="7" id="KW-0007">Acetylation</keyword>
<dbReference type="InterPro" id="IPR003029">
    <property type="entry name" value="S1_domain"/>
</dbReference>
<dbReference type="InterPro" id="IPR011990">
    <property type="entry name" value="TPR-like_helical_dom_sf"/>
</dbReference>
<dbReference type="Pfam" id="PF23231">
    <property type="entry name" value="HAT_Syf1_CNRKL1_C"/>
    <property type="match status" value="1"/>
</dbReference>
<evidence type="ECO:0000256" key="9">
    <source>
        <dbReference type="ARBA" id="ARBA00059726"/>
    </source>
</evidence>
<proteinExistence type="predicted"/>
<dbReference type="GO" id="GO:0003723">
    <property type="term" value="F:RNA binding"/>
    <property type="evidence" value="ECO:0007669"/>
    <property type="project" value="TreeGrafter"/>
</dbReference>
<evidence type="ECO:0000313" key="16">
    <source>
        <dbReference type="Ensembl" id="ENSAOCP00000011043.2"/>
    </source>
</evidence>
<feature type="domain" description="S1 motif" evidence="15">
    <location>
        <begin position="1205"/>
        <end position="1273"/>
    </location>
</feature>
<dbReference type="InterPro" id="IPR012340">
    <property type="entry name" value="NA-bd_OB-fold"/>
</dbReference>
<name>A0A3Q1BC38_AMPOC</name>
<reference evidence="16" key="3">
    <citation type="submission" date="2025-09" db="UniProtKB">
        <authorList>
            <consortium name="Ensembl"/>
        </authorList>
    </citation>
    <scope>IDENTIFICATION</scope>
</reference>
<dbReference type="FunFam" id="1.25.40.10:FF:000065">
    <property type="entry name" value="Programmed cell death 11"/>
    <property type="match status" value="1"/>
</dbReference>
<feature type="compositionally biased region" description="Basic and acidic residues" evidence="14">
    <location>
        <begin position="16"/>
        <end position="29"/>
    </location>
</feature>
<dbReference type="InterPro" id="IPR057302">
    <property type="entry name" value="Rrp5_S1"/>
</dbReference>
<keyword evidence="6" id="KW-0832">Ubl conjugation</keyword>
<dbReference type="CDD" id="cd05693">
    <property type="entry name" value="S1_Rrp5_repeat_hs1_sc1"/>
    <property type="match status" value="1"/>
</dbReference>
<evidence type="ECO:0000256" key="13">
    <source>
        <dbReference type="PROSITE-ProRule" id="PRU00339"/>
    </source>
</evidence>
<feature type="domain" description="S1 motif" evidence="15">
    <location>
        <begin position="456"/>
        <end position="525"/>
    </location>
</feature>
<feature type="domain" description="S1 motif" evidence="15">
    <location>
        <begin position="545"/>
        <end position="614"/>
    </location>
</feature>
<dbReference type="CDD" id="cd05695">
    <property type="entry name" value="S1_Rrp5_repeat_hs3"/>
    <property type="match status" value="1"/>
</dbReference>
<dbReference type="FunFam" id="2.40.50.140:FF:000148">
    <property type="entry name" value="protein RRP5 homolog isoform X1"/>
    <property type="match status" value="1"/>
</dbReference>
<dbReference type="PROSITE" id="PS50126">
    <property type="entry name" value="S1"/>
    <property type="match status" value="10"/>
</dbReference>
<dbReference type="InterPro" id="IPR019734">
    <property type="entry name" value="TPR_rpt"/>
</dbReference>
<protein>
    <recommendedName>
        <fullName evidence="11">Protein RRP5 homolog</fullName>
    </recommendedName>
    <alternativeName>
        <fullName evidence="12">Programmed cell death protein 11</fullName>
    </alternativeName>
</protein>
<evidence type="ECO:0000256" key="1">
    <source>
        <dbReference type="ARBA" id="ARBA00004604"/>
    </source>
</evidence>
<dbReference type="GO" id="GO:0032040">
    <property type="term" value="C:small-subunit processome"/>
    <property type="evidence" value="ECO:0007669"/>
    <property type="project" value="TreeGrafter"/>
</dbReference>
<evidence type="ECO:0000256" key="7">
    <source>
        <dbReference type="ARBA" id="ARBA00022990"/>
    </source>
</evidence>
<feature type="region of interest" description="Disordered" evidence="14">
    <location>
        <begin position="1490"/>
        <end position="1525"/>
    </location>
</feature>
<evidence type="ECO:0000256" key="12">
    <source>
        <dbReference type="ARBA" id="ARBA00080810"/>
    </source>
</evidence>
<keyword evidence="13" id="KW-0802">TPR repeat</keyword>
<dbReference type="CDD" id="cd05702">
    <property type="entry name" value="S1_Rrp5_repeat_hs11_sc8"/>
    <property type="match status" value="1"/>
</dbReference>
<dbReference type="InterPro" id="IPR055430">
    <property type="entry name" value="HAT_Syf1_CNRKL1_C"/>
</dbReference>
<feature type="domain" description="S1 motif" evidence="15">
    <location>
        <begin position="88"/>
        <end position="173"/>
    </location>
</feature>
<sequence>MASMEEDFPRGGTTKKPSESKKVVQRAEVDNLFQSNEKAETKKRKQATKDDGKKIKKQKTVEKKEDGLTLNKAAKCVEILHIKNVKEGMLMLGCVKEVTDFEVMVSLPCGLQGFLSIKNICDSYAKLLAEQLDAADTEDICSLPHLFHPGMVLRCIVAKLDRTKRGSLSIQLSVNPKLVNKSLTSSSLKAGMVLTGFVESVEDHGCIVDIGISGTKAFLLKNAIKTKQNNPGELKVGQYVTCQVEDVKSDSRVVHLSVNPVTIAQACAETKQGWNLTNLLPGLLVKATIKKVTKHGLLLDFLSSFSGQVDVLHMEPGQTSSYTEGAQVQACVLYSEPSTRLVGLSLRSHLVQSGTAVDPVPADGDRIGEVVKECRMTSMHHMSGAMLELPNKTLAFVHSNHLKESHEPANENRVFAMPTHTCRILDFSPMDQIHFVSLRKSIIMKPFFRYHDLQAGQIVEGTVSVLLNHGMVVHLSDHIKGLVPRTHLSDIVLKNPEKKYMEGMKIKCRVLSVDAENKKLYLTRKKALVDSSLPLFLSYNDARPGRVSHGYIVCIKDFGCIVRFYNNVKGLVPVHELSSEPLINPEEVFYVGQVLKAKVLQCDPEKDKMVLSFKAALEGKTEDATKPHFDCEVGKRVEARLLKKSVTGLKVAILPDDVHALLPTMHLSDHMSNCSLLWESLQEGDIISNLYCISKNKQNIILTKKPTVRWSMEEGLFAKDFSEITVGTQLFGWIKNIMSYGVFVEFPYGLVGLAPKSAMTDKFLSDATTAFQLGQTVIAKVTNLDEEKRRFLVTLKNSEVISPQGDTQTRLINGLQERRAVTEMLAGRGNDELRQNLAALSVGQKLKLTVDTVKEGATFISDDLAGATIQATKHHIMGVNLTEAQKVTAVVLHVDILSSCVHVSILPKLLEKKKSLTEESKHTAMVQFIDKDFAVVSLDNTAQLTVIQTSTRLNDVFLSESEKLKAGMTLAVEVIEPSCEEIQGFPLVSWERTAPKRQRTTSENQTGSKGHCFGEIVKGKVRTVKPTCIQVTLEDGSAGSVHVSEVVEPAEVCLGSFPTSSVKVGSMITARVIGGREASSHRFLPFSHPKFRYTISELTLIPSKLDKSVDFKPVTAKEKLNSYKVGEEITCFVSKFNPDRKSLEVTTDPCVTGTVELLAMITDPKDASHPQKLYKLGQAVRARVVDVTPHRIVLSLTGVHKLEKGSTALGIVTNIQPQVGLMVKLPFGSNGTVAITDLADAYKPNPLDAYSKDQLLRCYLLGNENGKWQLSLRPSRLNPQQEKPVKDPEVLSVSQLKEGQTIRGYVKSVGEQGVFIRLSRSITGRAELQQSTKYFVNNHAVLSTHLPPNTLLTTKIVSIDKEEDFVNLSLLPEDTGKPDILPESLGLPLRLIGEEKKKHDIKNTRKRKLPEGEQKQAEPEVPKKKKNKNKKAKTDDSDSGVEVYFREEDDKEDDVKSVPAKEVTTTSAGPSRLQVAAGFSWDVGLSSLKPASAAQDGDSSDGEDQDGSTKPQKKSRHELEQEKKAAEKALVQRETELMDPSLRPEDAAAFERLLLASPNSSLLWLQYMAHHLQATQIEQARAVAERALKTISFREEQEKLNVWVALLNLENMYGTAESLKKVFERAVQFCEPMPVYQQLADIYAKSDKTKEAEGLYKTMVRRFRDNKAVWLSYGTFLLQQGQSDAATALLQRALKSLPSKESVDVIAKFAQLEFRYGDAEKGRNMFDKVLSSYPKRTDLWSIFIDLMVKHGSQKDVRALFDRVIHLSVSVKKIKFFFKRYLEYEKKHGTPQSIQAVKEKAMEFVEAKGTEAAN</sequence>
<dbReference type="InterPro" id="IPR003107">
    <property type="entry name" value="HAT"/>
</dbReference>
<dbReference type="Proteomes" id="UP001501940">
    <property type="component" value="Chromosome 4"/>
</dbReference>
<dbReference type="OMA" id="GQYLRAY"/>
<dbReference type="PANTHER" id="PTHR23270:SF10">
    <property type="entry name" value="PROTEIN RRP5 HOMOLOG"/>
    <property type="match status" value="1"/>
</dbReference>
<dbReference type="CDD" id="cd04461">
    <property type="entry name" value="S1_Rrp5_repeat_hs8_sc7"/>
    <property type="match status" value="1"/>
</dbReference>
<dbReference type="FunFam" id="2.40.50.140:FF:000200">
    <property type="entry name" value="Programmed cell death 11"/>
    <property type="match status" value="1"/>
</dbReference>
<dbReference type="Pfam" id="PF23459">
    <property type="entry name" value="S1_RRP5"/>
    <property type="match status" value="6"/>
</dbReference>
<dbReference type="STRING" id="80972.ENSAOCP00000011043"/>
<dbReference type="Pfam" id="PF00575">
    <property type="entry name" value="S1"/>
    <property type="match status" value="3"/>
</dbReference>
<dbReference type="CDD" id="cd05696">
    <property type="entry name" value="S1_Rrp5_repeat_hs4"/>
    <property type="match status" value="1"/>
</dbReference>
<reference evidence="16 17" key="1">
    <citation type="submission" date="2022-01" db="EMBL/GenBank/DDBJ databases">
        <title>A chromosome-scale genome assembly of the false clownfish, Amphiprion ocellaris.</title>
        <authorList>
            <person name="Ryu T."/>
        </authorList>
    </citation>
    <scope>NUCLEOTIDE SEQUENCE [LARGE SCALE GENOMIC DNA]</scope>
</reference>
<feature type="compositionally biased region" description="Basic and acidic residues" evidence="14">
    <location>
        <begin position="1398"/>
        <end position="1422"/>
    </location>
</feature>
<dbReference type="CDD" id="cd05698">
    <property type="entry name" value="S1_Rrp5_repeat_hs6_sc5"/>
    <property type="match status" value="1"/>
</dbReference>
<dbReference type="InterPro" id="IPR045209">
    <property type="entry name" value="Rrp5"/>
</dbReference>
<accession>A0A3Q1BC38</accession>
<keyword evidence="5" id="KW-0677">Repeat</keyword>
<evidence type="ECO:0000256" key="4">
    <source>
        <dbReference type="ARBA" id="ARBA00022553"/>
    </source>
</evidence>
<feature type="domain" description="S1 motif" evidence="15">
    <location>
        <begin position="727"/>
        <end position="796"/>
    </location>
</feature>
<dbReference type="FunFam" id="2.40.50.140:FF:000155">
    <property type="entry name" value="rRNA biogenesis protein RRP5"/>
    <property type="match status" value="1"/>
</dbReference>
<feature type="compositionally biased region" description="Basic and acidic residues" evidence="14">
    <location>
        <begin position="47"/>
        <end position="61"/>
    </location>
</feature>
<evidence type="ECO:0000256" key="14">
    <source>
        <dbReference type="SAM" id="MobiDB-lite"/>
    </source>
</evidence>
<keyword evidence="8" id="KW-0539">Nucleus</keyword>
<feature type="domain" description="S1 motif" evidence="15">
    <location>
        <begin position="282"/>
        <end position="347"/>
    </location>
</feature>
<dbReference type="SMART" id="SM00316">
    <property type="entry name" value="S1"/>
    <property type="match status" value="12"/>
</dbReference>
<feature type="domain" description="S1 motif" evidence="15">
    <location>
        <begin position="1126"/>
        <end position="1197"/>
    </location>
</feature>
<evidence type="ECO:0000256" key="5">
    <source>
        <dbReference type="ARBA" id="ARBA00022737"/>
    </source>
</evidence>
<dbReference type="InterPro" id="IPR048058">
    <property type="entry name" value="Rrp5_S1_rpt_hs11_sc8"/>
</dbReference>
<dbReference type="CDD" id="cd05694">
    <property type="entry name" value="S1_Rrp5_repeat_hs2_sc2"/>
    <property type="match status" value="1"/>
</dbReference>
<keyword evidence="17" id="KW-1185">Reference proteome</keyword>
<comment type="subunit">
    <text evidence="10">Interacts with NF-kappa-B p50/NFKB1 and NF-kappa-B p65/RELA.</text>
</comment>
<dbReference type="InterPro" id="IPR048059">
    <property type="entry name" value="Rrp5_S1_rpt_hs1_sc1"/>
</dbReference>
<feature type="domain" description="S1 motif" evidence="15">
    <location>
        <begin position="191"/>
        <end position="259"/>
    </location>
</feature>
<evidence type="ECO:0000256" key="10">
    <source>
        <dbReference type="ARBA" id="ARBA00062488"/>
    </source>
</evidence>
<gene>
    <name evidence="16" type="primary">PDCD11</name>
</gene>
<feature type="repeat" description="TPR" evidence="13">
    <location>
        <begin position="1667"/>
        <end position="1700"/>
    </location>
</feature>
<feature type="domain" description="S1 motif" evidence="15">
    <location>
        <begin position="1014"/>
        <end position="1089"/>
    </location>
</feature>
<evidence type="ECO:0000256" key="8">
    <source>
        <dbReference type="ARBA" id="ARBA00023242"/>
    </source>
</evidence>
<dbReference type="PROSITE" id="PS50005">
    <property type="entry name" value="TPR"/>
    <property type="match status" value="1"/>
</dbReference>
<dbReference type="PANTHER" id="PTHR23270">
    <property type="entry name" value="PROGRAMMED CELL DEATH PROTEIN 11 PRE-RRNA PROCESSING PROTEIN RRP5"/>
    <property type="match status" value="1"/>
</dbReference>
<reference evidence="16" key="2">
    <citation type="submission" date="2025-08" db="UniProtKB">
        <authorList>
            <consortium name="Ensembl"/>
        </authorList>
    </citation>
    <scope>IDENTIFICATION</scope>
</reference>
<organism evidence="16 17">
    <name type="scientific">Amphiprion ocellaris</name>
    <name type="common">Clown anemonefish</name>
    <dbReference type="NCBI Taxonomy" id="80972"/>
    <lineage>
        <taxon>Eukaryota</taxon>
        <taxon>Metazoa</taxon>
        <taxon>Chordata</taxon>
        <taxon>Craniata</taxon>
        <taxon>Vertebrata</taxon>
        <taxon>Euteleostomi</taxon>
        <taxon>Actinopterygii</taxon>
        <taxon>Neopterygii</taxon>
        <taxon>Teleostei</taxon>
        <taxon>Neoteleostei</taxon>
        <taxon>Acanthomorphata</taxon>
        <taxon>Ovalentaria</taxon>
        <taxon>Pomacentridae</taxon>
        <taxon>Amphiprion</taxon>
    </lineage>
</organism>
<keyword evidence="3" id="KW-0698">rRNA processing</keyword>
<dbReference type="GeneID" id="111570431"/>
<keyword evidence="2" id="KW-1017">Isopeptide bond</keyword>
<evidence type="ECO:0000256" key="6">
    <source>
        <dbReference type="ARBA" id="ARBA00022843"/>
    </source>
</evidence>
<feature type="region of interest" description="Disordered" evidence="14">
    <location>
        <begin position="1"/>
        <end position="61"/>
    </location>
</feature>
<evidence type="ECO:0000256" key="2">
    <source>
        <dbReference type="ARBA" id="ARBA00022499"/>
    </source>
</evidence>
<dbReference type="FunFam" id="2.40.50.140:FF:000103">
    <property type="entry name" value="protein RRP5 homolog"/>
    <property type="match status" value="2"/>
</dbReference>
<comment type="subcellular location">
    <subcellularLocation>
        <location evidence="1">Nucleus</location>
        <location evidence="1">Nucleolus</location>
    </subcellularLocation>
</comment>
<dbReference type="RefSeq" id="XP_023128962.2">
    <property type="nucleotide sequence ID" value="XM_023273194.3"/>
</dbReference>
<dbReference type="RefSeq" id="XP_035805394.2">
    <property type="nucleotide sequence ID" value="XM_035949501.2"/>
</dbReference>
<evidence type="ECO:0000313" key="17">
    <source>
        <dbReference type="Proteomes" id="UP001501940"/>
    </source>
</evidence>
<evidence type="ECO:0000259" key="15">
    <source>
        <dbReference type="PROSITE" id="PS50126"/>
    </source>
</evidence>
<comment type="function">
    <text evidence="9">Essential for the generation of mature 18S rRNA, specifically necessary for cleavages at sites A0, 1 and 2 of the 47S precursor. Directly interacts with U3 snoRNA.</text>
</comment>
<dbReference type="GeneTree" id="ENSGT00390000012228"/>
<dbReference type="Gene3D" id="1.25.40.10">
    <property type="entry name" value="Tetratricopeptide repeat domain"/>
    <property type="match status" value="1"/>
</dbReference>
<dbReference type="FunFam" id="2.40.50.140:FF:000175">
    <property type="entry name" value="Programmed cell death 11"/>
    <property type="match status" value="1"/>
</dbReference>
<evidence type="ECO:0000256" key="3">
    <source>
        <dbReference type="ARBA" id="ARBA00022552"/>
    </source>
</evidence>
<dbReference type="Gene3D" id="2.40.50.140">
    <property type="entry name" value="Nucleic acid-binding proteins"/>
    <property type="match status" value="10"/>
</dbReference>
<feature type="region of interest" description="Disordered" evidence="14">
    <location>
        <begin position="1398"/>
        <end position="1469"/>
    </location>
</feature>
<dbReference type="Ensembl" id="ENSAOCT00000018309.2">
    <property type="protein sequence ID" value="ENSAOCP00000011043.2"/>
    <property type="gene ID" value="ENSAOCG00000015287.2"/>
</dbReference>
<dbReference type="SMART" id="SM00386">
    <property type="entry name" value="HAT"/>
    <property type="match status" value="6"/>
</dbReference>
<feature type="compositionally biased region" description="Basic and acidic residues" evidence="14">
    <location>
        <begin position="1444"/>
        <end position="1456"/>
    </location>
</feature>
<keyword evidence="4" id="KW-0597">Phosphoprotein</keyword>
<dbReference type="FunFam" id="2.40.50.140:FF:000340">
    <property type="entry name" value="Unplaced genomic scaffold supercont1.162, whole genome shotgun sequence"/>
    <property type="match status" value="1"/>
</dbReference>
<dbReference type="SUPFAM" id="SSF50249">
    <property type="entry name" value="Nucleic acid-binding proteins"/>
    <property type="match status" value="10"/>
</dbReference>
<dbReference type="GO" id="GO:0006364">
    <property type="term" value="P:rRNA processing"/>
    <property type="evidence" value="ECO:0007669"/>
    <property type="project" value="UniProtKB-KW"/>
</dbReference>
<feature type="domain" description="S1 motif" evidence="15">
    <location>
        <begin position="1299"/>
        <end position="1371"/>
    </location>
</feature>
<evidence type="ECO:0000256" key="11">
    <source>
        <dbReference type="ARBA" id="ARBA00067510"/>
    </source>
</evidence>